<evidence type="ECO:0000313" key="2">
    <source>
        <dbReference type="EMBL" id="OEU23603.1"/>
    </source>
</evidence>
<name>A0A1E7G077_9STRA</name>
<dbReference type="AlphaFoldDB" id="A0A1E7G077"/>
<dbReference type="Proteomes" id="UP000095751">
    <property type="component" value="Unassembled WGS sequence"/>
</dbReference>
<protein>
    <submittedName>
        <fullName evidence="2">Uncharacterized protein</fullName>
    </submittedName>
</protein>
<accession>A0A1E7G077</accession>
<proteinExistence type="predicted"/>
<evidence type="ECO:0000313" key="3">
    <source>
        <dbReference type="Proteomes" id="UP000095751"/>
    </source>
</evidence>
<dbReference type="EMBL" id="KV784353">
    <property type="protein sequence ID" value="OEU23603.1"/>
    <property type="molecule type" value="Genomic_DNA"/>
</dbReference>
<reference evidence="2 3" key="1">
    <citation type="submission" date="2016-09" db="EMBL/GenBank/DDBJ databases">
        <title>Extensive genetic diversity and differential bi-allelic expression allows diatom success in the polar Southern Ocean.</title>
        <authorList>
            <consortium name="DOE Joint Genome Institute"/>
            <person name="Mock T."/>
            <person name="Otillar R.P."/>
            <person name="Strauss J."/>
            <person name="Dupont C."/>
            <person name="Frickenhaus S."/>
            <person name="Maumus F."/>
            <person name="Mcmullan M."/>
            <person name="Sanges R."/>
            <person name="Schmutz J."/>
            <person name="Toseland A."/>
            <person name="Valas R."/>
            <person name="Veluchamy A."/>
            <person name="Ward B.J."/>
            <person name="Allen A."/>
            <person name="Barry K."/>
            <person name="Falciatore A."/>
            <person name="Ferrante M."/>
            <person name="Fortunato A.E."/>
            <person name="Gloeckner G."/>
            <person name="Gruber A."/>
            <person name="Hipkin R."/>
            <person name="Janech M."/>
            <person name="Kroth P."/>
            <person name="Leese F."/>
            <person name="Lindquist E."/>
            <person name="Lyon B.R."/>
            <person name="Martin J."/>
            <person name="Mayer C."/>
            <person name="Parker M."/>
            <person name="Quesneville H."/>
            <person name="Raymond J."/>
            <person name="Uhlig C."/>
            <person name="Valentin K.U."/>
            <person name="Worden A.Z."/>
            <person name="Armbrust E.V."/>
            <person name="Bowler C."/>
            <person name="Green B."/>
            <person name="Moulton V."/>
            <person name="Van Oosterhout C."/>
            <person name="Grigoriev I."/>
        </authorList>
    </citation>
    <scope>NUCLEOTIDE SEQUENCE [LARGE SCALE GENOMIC DNA]</scope>
    <source>
        <strain evidence="2 3">CCMP1102</strain>
    </source>
</reference>
<dbReference type="KEGG" id="fcy:FRACYDRAFT_267563"/>
<sequence>MIVSRKNTDGSTTITPQQETWSCYGSTEIDLLVLRPQNEKEESIACVSSYCAPGMTVRDLAVNNVNVGTGIAEDGTRERTTTIRLGILEIVYATTVEGDDNTTNNINKRIGSKDKDQVDDEDKDTTTASGSGGIFGGLATTAPDKVLHSGKNIVKHMKINGQLLYQSVQEDYPTRTYEASQRITNEFSKTFHRTTKLMKKVYNYIADEDDDDE</sequence>
<keyword evidence="3" id="KW-1185">Reference proteome</keyword>
<dbReference type="OrthoDB" id="46098at2759"/>
<evidence type="ECO:0000256" key="1">
    <source>
        <dbReference type="SAM" id="MobiDB-lite"/>
    </source>
</evidence>
<feature type="region of interest" description="Disordered" evidence="1">
    <location>
        <begin position="101"/>
        <end position="134"/>
    </location>
</feature>
<organism evidence="2 3">
    <name type="scientific">Fragilariopsis cylindrus CCMP1102</name>
    <dbReference type="NCBI Taxonomy" id="635003"/>
    <lineage>
        <taxon>Eukaryota</taxon>
        <taxon>Sar</taxon>
        <taxon>Stramenopiles</taxon>
        <taxon>Ochrophyta</taxon>
        <taxon>Bacillariophyta</taxon>
        <taxon>Bacillariophyceae</taxon>
        <taxon>Bacillariophycidae</taxon>
        <taxon>Bacillariales</taxon>
        <taxon>Bacillariaceae</taxon>
        <taxon>Fragilariopsis</taxon>
    </lineage>
</organism>
<gene>
    <name evidence="2" type="ORF">FRACYDRAFT_267563</name>
</gene>
<dbReference type="InParanoid" id="A0A1E7G077"/>